<reference evidence="4" key="1">
    <citation type="journal article" date="2017" name="Genome Biol.">
        <title>Comparative genomics reveals high biological diversity and specific adaptations in the industrially and medically important fungal genus Aspergillus.</title>
        <authorList>
            <person name="de Vries R.P."/>
            <person name="Riley R."/>
            <person name="Wiebenga A."/>
            <person name="Aguilar-Osorio G."/>
            <person name="Amillis S."/>
            <person name="Uchima C.A."/>
            <person name="Anderluh G."/>
            <person name="Asadollahi M."/>
            <person name="Askin M."/>
            <person name="Barry K."/>
            <person name="Battaglia E."/>
            <person name="Bayram O."/>
            <person name="Benocci T."/>
            <person name="Braus-Stromeyer S.A."/>
            <person name="Caldana C."/>
            <person name="Canovas D."/>
            <person name="Cerqueira G.C."/>
            <person name="Chen F."/>
            <person name="Chen W."/>
            <person name="Choi C."/>
            <person name="Clum A."/>
            <person name="Dos Santos R.A."/>
            <person name="Damasio A.R."/>
            <person name="Diallinas G."/>
            <person name="Emri T."/>
            <person name="Fekete E."/>
            <person name="Flipphi M."/>
            <person name="Freyberg S."/>
            <person name="Gallo A."/>
            <person name="Gournas C."/>
            <person name="Habgood R."/>
            <person name="Hainaut M."/>
            <person name="Harispe M.L."/>
            <person name="Henrissat B."/>
            <person name="Hilden K.S."/>
            <person name="Hope R."/>
            <person name="Hossain A."/>
            <person name="Karabika E."/>
            <person name="Karaffa L."/>
            <person name="Karanyi Z."/>
            <person name="Krasevec N."/>
            <person name="Kuo A."/>
            <person name="Kusch H."/>
            <person name="LaButti K."/>
            <person name="Lagendijk E.L."/>
            <person name="Lapidus A."/>
            <person name="Levasseur A."/>
            <person name="Lindquist E."/>
            <person name="Lipzen A."/>
            <person name="Logrieco A.F."/>
            <person name="MacCabe A."/>
            <person name="Maekelae M.R."/>
            <person name="Malavazi I."/>
            <person name="Melin P."/>
            <person name="Meyer V."/>
            <person name="Mielnichuk N."/>
            <person name="Miskei M."/>
            <person name="Molnar A.P."/>
            <person name="Mule G."/>
            <person name="Ngan C.Y."/>
            <person name="Orejas M."/>
            <person name="Orosz E."/>
            <person name="Ouedraogo J.P."/>
            <person name="Overkamp K.M."/>
            <person name="Park H.-S."/>
            <person name="Perrone G."/>
            <person name="Piumi F."/>
            <person name="Punt P.J."/>
            <person name="Ram A.F."/>
            <person name="Ramon A."/>
            <person name="Rauscher S."/>
            <person name="Record E."/>
            <person name="Riano-Pachon D.M."/>
            <person name="Robert V."/>
            <person name="Roehrig J."/>
            <person name="Ruller R."/>
            <person name="Salamov A."/>
            <person name="Salih N.S."/>
            <person name="Samson R.A."/>
            <person name="Sandor E."/>
            <person name="Sanguinetti M."/>
            <person name="Schuetze T."/>
            <person name="Sepcic K."/>
            <person name="Shelest E."/>
            <person name="Sherlock G."/>
            <person name="Sophianopoulou V."/>
            <person name="Squina F.M."/>
            <person name="Sun H."/>
            <person name="Susca A."/>
            <person name="Todd R.B."/>
            <person name="Tsang A."/>
            <person name="Unkles S.E."/>
            <person name="van de Wiele N."/>
            <person name="van Rossen-Uffink D."/>
            <person name="Oliveira J.V."/>
            <person name="Vesth T.C."/>
            <person name="Visser J."/>
            <person name="Yu J.-H."/>
            <person name="Zhou M."/>
            <person name="Andersen M.R."/>
            <person name="Archer D.B."/>
            <person name="Baker S.E."/>
            <person name="Benoit I."/>
            <person name="Brakhage A.A."/>
            <person name="Braus G.H."/>
            <person name="Fischer R."/>
            <person name="Frisvad J.C."/>
            <person name="Goldman G.H."/>
            <person name="Houbraken J."/>
            <person name="Oakley B."/>
            <person name="Pocsi I."/>
            <person name="Scazzocchio C."/>
            <person name="Seiboth B."/>
            <person name="vanKuyk P.A."/>
            <person name="Wortman J."/>
            <person name="Dyer P.S."/>
            <person name="Grigoriev I.V."/>
        </authorList>
    </citation>
    <scope>NUCLEOTIDE SEQUENCE [LARGE SCALE GENOMIC DNA]</scope>
    <source>
        <strain evidence="4">CBS 101740 / IMI 381727 / IBT 21946</strain>
    </source>
</reference>
<dbReference type="Pfam" id="PF00646">
    <property type="entry name" value="F-box"/>
    <property type="match status" value="1"/>
</dbReference>
<dbReference type="CDD" id="cd09917">
    <property type="entry name" value="F-box_SF"/>
    <property type="match status" value="1"/>
</dbReference>
<evidence type="ECO:0000313" key="4">
    <source>
        <dbReference type="Proteomes" id="UP000184499"/>
    </source>
</evidence>
<dbReference type="VEuPathDB" id="FungiDB:ASPBRDRAFT_135014"/>
<accession>A0A1L9U789</accession>
<evidence type="ECO:0000256" key="1">
    <source>
        <dbReference type="SAM" id="Phobius"/>
    </source>
</evidence>
<dbReference type="EMBL" id="KV878693">
    <property type="protein sequence ID" value="OJJ67557.1"/>
    <property type="molecule type" value="Genomic_DNA"/>
</dbReference>
<dbReference type="InterPro" id="IPR001810">
    <property type="entry name" value="F-box_dom"/>
</dbReference>
<name>A0A1L9U789_ASPBC</name>
<keyword evidence="1" id="KW-0812">Transmembrane</keyword>
<dbReference type="OrthoDB" id="1928087at2759"/>
<dbReference type="InterPro" id="IPR036047">
    <property type="entry name" value="F-box-like_dom_sf"/>
</dbReference>
<dbReference type="RefSeq" id="XP_067474806.1">
    <property type="nucleotide sequence ID" value="XM_067618667.1"/>
</dbReference>
<dbReference type="Proteomes" id="UP000184499">
    <property type="component" value="Unassembled WGS sequence"/>
</dbReference>
<dbReference type="AlphaFoldDB" id="A0A1L9U789"/>
<feature type="domain" description="F-box" evidence="2">
    <location>
        <begin position="323"/>
        <end position="347"/>
    </location>
</feature>
<sequence>MPDPRSPQSCLWNLRIKDRWYRCRDPETLAVCEIDRPEALNKIKQICDQPDKLDEWEEAPFPAPLSSESGLVYTINMDAGTLDVAYFKKTEYSTHPRTNRYDLRAVYEASSWPSAICLERPQPLPAQQDSGKVMDDELAQPPLEPLHLELDFPTPVNVLQTRLYVNFLSVWRWHFLDSTTWSYDSRALNYFCFAILRLAAWDLEVSCPEDNIYWYHGFLVVLHDSLEDQSKIRSAIQRAREYLERTTAARRRRHTRLIIMSPYHIVFAEITPDDTVRASSSSRLLLTSTGHSQRSGFRALCGILTSNCWPDTTAYREIWRNYLPWEIILHILSHLEPHDMAAFAQVSVPVKMMYYASLRQTIPQFASLTMLGYEPLIDCCGTRSGLEQSGVMCTVCYSCKHTGCLSVPHVASHNSIRAPVTSAICRTGTSTWFNTTMRANVSHSSETSASVRNIFRILPVGGTSTSRFGLMALFQGWRMACTAGIVYSRIGFNIMLSFFFLSS</sequence>
<keyword evidence="1" id="KW-0472">Membrane</keyword>
<proteinExistence type="predicted"/>
<dbReference type="GeneID" id="93571155"/>
<dbReference type="SUPFAM" id="SSF81383">
    <property type="entry name" value="F-box domain"/>
    <property type="match status" value="1"/>
</dbReference>
<evidence type="ECO:0000313" key="3">
    <source>
        <dbReference type="EMBL" id="OJJ67557.1"/>
    </source>
</evidence>
<dbReference type="OMA" id="VERWYYS"/>
<dbReference type="Gene3D" id="1.20.1280.50">
    <property type="match status" value="1"/>
</dbReference>
<gene>
    <name evidence="3" type="ORF">ASPBRDRAFT_135014</name>
</gene>
<protein>
    <recommendedName>
        <fullName evidence="2">F-box domain-containing protein</fullName>
    </recommendedName>
</protein>
<evidence type="ECO:0000259" key="2">
    <source>
        <dbReference type="Pfam" id="PF00646"/>
    </source>
</evidence>
<keyword evidence="1" id="KW-1133">Transmembrane helix</keyword>
<feature type="transmembrane region" description="Helical" evidence="1">
    <location>
        <begin position="477"/>
        <end position="501"/>
    </location>
</feature>
<keyword evidence="4" id="KW-1185">Reference proteome</keyword>
<organism evidence="3 4">
    <name type="scientific">Aspergillus brasiliensis (strain CBS 101740 / IMI 381727 / IBT 21946)</name>
    <dbReference type="NCBI Taxonomy" id="767769"/>
    <lineage>
        <taxon>Eukaryota</taxon>
        <taxon>Fungi</taxon>
        <taxon>Dikarya</taxon>
        <taxon>Ascomycota</taxon>
        <taxon>Pezizomycotina</taxon>
        <taxon>Eurotiomycetes</taxon>
        <taxon>Eurotiomycetidae</taxon>
        <taxon>Eurotiales</taxon>
        <taxon>Aspergillaceae</taxon>
        <taxon>Aspergillus</taxon>
        <taxon>Aspergillus subgen. Circumdati</taxon>
    </lineage>
</organism>